<dbReference type="Proteomes" id="UP000267017">
    <property type="component" value="Unassembled WGS sequence"/>
</dbReference>
<accession>A0A3P3T9P9</accession>
<comment type="caution">
    <text evidence="1">The sequence shown here is derived from an EMBL/GenBank/DDBJ whole genome shotgun (WGS) entry which is preliminary data.</text>
</comment>
<gene>
    <name evidence="1" type="ORF">EHV15_34550</name>
</gene>
<evidence type="ECO:0000313" key="1">
    <source>
        <dbReference type="EMBL" id="RRJ54720.1"/>
    </source>
</evidence>
<organism evidence="1 2">
    <name type="scientific">Paenibacillus oralis</name>
    <dbReference type="NCBI Taxonomy" id="2490856"/>
    <lineage>
        <taxon>Bacteria</taxon>
        <taxon>Bacillati</taxon>
        <taxon>Bacillota</taxon>
        <taxon>Bacilli</taxon>
        <taxon>Bacillales</taxon>
        <taxon>Paenibacillaceae</taxon>
        <taxon>Paenibacillus</taxon>
    </lineage>
</organism>
<dbReference type="RefSeq" id="WP_128635806.1">
    <property type="nucleotide sequence ID" value="NZ_RRCN01000002.1"/>
</dbReference>
<evidence type="ECO:0000313" key="2">
    <source>
        <dbReference type="Proteomes" id="UP000267017"/>
    </source>
</evidence>
<name>A0A3P3T9P9_9BACL</name>
<dbReference type="OrthoDB" id="2111073at2"/>
<reference evidence="1 2" key="1">
    <citation type="submission" date="2018-11" db="EMBL/GenBank/DDBJ databases">
        <title>Genome sequencing of Paenibacillus sp. KCOM 3021 (= ChDC PVNT-B20).</title>
        <authorList>
            <person name="Kook J.-K."/>
            <person name="Park S.-N."/>
            <person name="Lim Y.K."/>
        </authorList>
    </citation>
    <scope>NUCLEOTIDE SEQUENCE [LARGE SCALE GENOMIC DNA]</scope>
    <source>
        <strain evidence="1 2">KCOM 3021</strain>
    </source>
</reference>
<sequence length="149" mass="17588">MSKKSKETKWFENQQEIPGIVSQLKKHYYDYKGLAGVFQAYPFEVDYDKLLEVSEGNQQLVDAVKKYINKCYFDEEGNSKEYGGFKRIHISHYRKREEIVPDLHAKDWIHVAFDHDYSVYMIAGPIGDDYVIDDFAMKKSFLYSMSKML</sequence>
<protein>
    <submittedName>
        <fullName evidence="1">Uncharacterized protein</fullName>
    </submittedName>
</protein>
<dbReference type="EMBL" id="RRCN01000002">
    <property type="protein sequence ID" value="RRJ54720.1"/>
    <property type="molecule type" value="Genomic_DNA"/>
</dbReference>
<proteinExistence type="predicted"/>
<keyword evidence="2" id="KW-1185">Reference proteome</keyword>
<dbReference type="AlphaFoldDB" id="A0A3P3T9P9"/>